<evidence type="ECO:0000256" key="5">
    <source>
        <dbReference type="ARBA" id="ARBA00022989"/>
    </source>
</evidence>
<feature type="compositionally biased region" description="Polar residues" evidence="7">
    <location>
        <begin position="1033"/>
        <end position="1051"/>
    </location>
</feature>
<keyword evidence="9" id="KW-0732">Signal</keyword>
<keyword evidence="14" id="KW-1185">Reference proteome</keyword>
<sequence length="1170" mass="129939">MAFASRALASMAFTAFIPLVSASASPSARDAKPNSNSDNPLLDLFKDPFASTVATSSLYSAIGISIGFTVFLAVCFSLLRPHNQAVYAPKVKHADEKHAPPAIGKSLFAWVPPVLHTNEDILMQTVGMDATIFIRFMRMCRNMFLVLSVVGVGILIPVHITNAAVQDKTKLGWLVNISPLNVFGRAQWVQVVAAYLFDVIVAGFLWWNYRKIHQLRRRYFETDEFQSALASRTLMLYDLPRACASDEGIARIIDEVAPSSSFARTAIARNVKELPELIEQHDHNVRKLEEVLAKYLKNPAQLPPNRPTCKPSKKDHAYSSYPRGQKLDAIDYYTKRIRDLETEIKQVRAAVDRRSTMPYGFASYSDIAEAHSIAYSFRKKKPQGTTVTLAPRPNDVIWRNMPLSAAVRSRRRWMNSFWIAVLTILWIGPNAMIAMLFVNLSNLGRLWPAFKTSLEANPKFWGLVQGILAPTLTSLVYLVLPMIFRRLSTKGGDQTKTGRERHVIGKMYAFFVINNLVVFSFFSTVFTFVFNIIHEASSGQSGWDAIKEANKDNGSSIVDGLFQALCSNGVFWVTYMLQRQLGAATDLAQLWSLTRAFFLKKFSSPTPRELIELTAPPPFEYASYYTYFLFYATTSLCFAGIMPLVLPAAAMYFTIDHYLKKYLILYRFITKTESGGLYWRVVFNRFIFATMLANLVVLLTTWVRGEGNHIQFFAVIPLPFLMFGFKIWCANTYDNKIRFYSLLNIRKNPEAARAQADRLRSEKLASRFGHPALYKKLITPMVHQKAQNLLPSVYSGRLTDGRDAETADLMSVSGYSDMYALDSMKAGKAGKTAGVPGFEFVSENHMDFEYFKNRAEFLDEHGGADFYGVESDRATTRAGTPVSFDRPGSATGFNTPRRVGTGMSDMSYNSYRPQMDGAHSRQASGNELDRMRSPLGDLDNSSSTGLVQAQPMGGYSEVPDGRGSPVPFYDSGRASPAPGRTITGHRGYQPLDGRSSPAPGFDGRMSPAPRSRSQSPGPAAGPMGAALRGGQMAQMNPPRQMTQSPMNTARQMSPAPRQMSPAPHQPARQMSPAPHQPARNMSPAPLQLPVRQMSPAPGRQSPGPAAGLATRKPVGQPEYAQPHGPTYQQPHSYGQDHDDFQGLPGQPGFYGASQGQDHRGNPSNRPNQGW</sequence>
<evidence type="ECO:0000259" key="12">
    <source>
        <dbReference type="Pfam" id="PF14703"/>
    </source>
</evidence>
<evidence type="ECO:0000256" key="7">
    <source>
        <dbReference type="SAM" id="MobiDB-lite"/>
    </source>
</evidence>
<feature type="compositionally biased region" description="Polar residues" evidence="7">
    <location>
        <begin position="1161"/>
        <end position="1170"/>
    </location>
</feature>
<dbReference type="EMBL" id="JAJHUN010000007">
    <property type="protein sequence ID" value="KAJ4155943.1"/>
    <property type="molecule type" value="Genomic_DNA"/>
</dbReference>
<accession>A0A9W8ULT0</accession>
<protein>
    <recommendedName>
        <fullName evidence="15">DUF221 domain protein</fullName>
    </recommendedName>
</protein>
<evidence type="ECO:0000256" key="9">
    <source>
        <dbReference type="SAM" id="SignalP"/>
    </source>
</evidence>
<dbReference type="PANTHER" id="PTHR13018:SF149">
    <property type="entry name" value="DOMAIN PROTEIN, PUTATIVE (AFU_ORTHOLOGUE AFUA_3G11660)-RELATED"/>
    <property type="match status" value="1"/>
</dbReference>
<feature type="region of interest" description="Disordered" evidence="7">
    <location>
        <begin position="877"/>
        <end position="1170"/>
    </location>
</feature>
<evidence type="ECO:0000256" key="8">
    <source>
        <dbReference type="SAM" id="Phobius"/>
    </source>
</evidence>
<evidence type="ECO:0000256" key="6">
    <source>
        <dbReference type="ARBA" id="ARBA00023136"/>
    </source>
</evidence>
<comment type="subcellular location">
    <subcellularLocation>
        <location evidence="1">Membrane</location>
        <topology evidence="1">Multi-pass membrane protein</topology>
    </subcellularLocation>
</comment>
<dbReference type="RefSeq" id="XP_056056067.1">
    <property type="nucleotide sequence ID" value="XM_056199196.1"/>
</dbReference>
<evidence type="ECO:0008006" key="15">
    <source>
        <dbReference type="Google" id="ProtNLM"/>
    </source>
</evidence>
<gene>
    <name evidence="13" type="ORF">LMH87_001163</name>
</gene>
<keyword evidence="4 8" id="KW-0812">Transmembrane</keyword>
<keyword evidence="3" id="KW-0813">Transport</keyword>
<dbReference type="GO" id="GO:0005886">
    <property type="term" value="C:plasma membrane"/>
    <property type="evidence" value="ECO:0007669"/>
    <property type="project" value="TreeGrafter"/>
</dbReference>
<dbReference type="GO" id="GO:0005227">
    <property type="term" value="F:calcium-activated cation channel activity"/>
    <property type="evidence" value="ECO:0007669"/>
    <property type="project" value="InterPro"/>
</dbReference>
<evidence type="ECO:0000313" key="13">
    <source>
        <dbReference type="EMBL" id="KAJ4155943.1"/>
    </source>
</evidence>
<feature type="transmembrane region" description="Helical" evidence="8">
    <location>
        <begin position="417"/>
        <end position="440"/>
    </location>
</feature>
<feature type="transmembrane region" description="Helical" evidence="8">
    <location>
        <begin position="508"/>
        <end position="533"/>
    </location>
</feature>
<dbReference type="InterPro" id="IPR003864">
    <property type="entry name" value="CSC1/OSCA1-like_7TM"/>
</dbReference>
<dbReference type="InterPro" id="IPR032880">
    <property type="entry name" value="CSC1/OSCA1-like_N"/>
</dbReference>
<feature type="transmembrane region" description="Helical" evidence="8">
    <location>
        <begin position="460"/>
        <end position="480"/>
    </location>
</feature>
<comment type="similarity">
    <text evidence="2">Belongs to the CSC1 (TC 1.A.17) family.</text>
</comment>
<dbReference type="GeneID" id="80888322"/>
<feature type="chain" id="PRO_5040939348" description="DUF221 domain protein" evidence="9">
    <location>
        <begin position="23"/>
        <end position="1170"/>
    </location>
</feature>
<feature type="transmembrane region" description="Helical" evidence="8">
    <location>
        <begin position="628"/>
        <end position="655"/>
    </location>
</feature>
<evidence type="ECO:0000259" key="11">
    <source>
        <dbReference type="Pfam" id="PF13967"/>
    </source>
</evidence>
<dbReference type="Proteomes" id="UP001144673">
    <property type="component" value="Chromosome 6"/>
</dbReference>
<dbReference type="InterPro" id="IPR027815">
    <property type="entry name" value="CSC1/OSCA1-like_cyt"/>
</dbReference>
<feature type="compositionally biased region" description="Low complexity" evidence="7">
    <location>
        <begin position="1016"/>
        <end position="1030"/>
    </location>
</feature>
<dbReference type="Pfam" id="PF13967">
    <property type="entry name" value="RSN1_TM"/>
    <property type="match status" value="1"/>
</dbReference>
<evidence type="ECO:0000256" key="2">
    <source>
        <dbReference type="ARBA" id="ARBA00007779"/>
    </source>
</evidence>
<name>A0A9W8ULT0_AKAMU</name>
<comment type="caution">
    <text evidence="13">The sequence shown here is derived from an EMBL/GenBank/DDBJ whole genome shotgun (WGS) entry which is preliminary data.</text>
</comment>
<evidence type="ECO:0000256" key="1">
    <source>
        <dbReference type="ARBA" id="ARBA00004141"/>
    </source>
</evidence>
<feature type="transmembrane region" description="Helical" evidence="8">
    <location>
        <begin position="144"/>
        <end position="165"/>
    </location>
</feature>
<reference evidence="13" key="1">
    <citation type="journal article" date="2023" name="Access Microbiol">
        <title>De-novo genome assembly for Akanthomyces muscarius, a biocontrol agent of insect agricultural pests.</title>
        <authorList>
            <person name="Erdos Z."/>
            <person name="Studholme D.J."/>
            <person name="Raymond B."/>
            <person name="Sharma M."/>
        </authorList>
    </citation>
    <scope>NUCLEOTIDE SEQUENCE</scope>
    <source>
        <strain evidence="13">Ve6</strain>
    </source>
</reference>
<evidence type="ECO:0000259" key="10">
    <source>
        <dbReference type="Pfam" id="PF02714"/>
    </source>
</evidence>
<keyword evidence="6 8" id="KW-0472">Membrane</keyword>
<keyword evidence="5 8" id="KW-1133">Transmembrane helix</keyword>
<feature type="domain" description="CSC1/OSCA1-like N-terminal transmembrane" evidence="11">
    <location>
        <begin position="58"/>
        <end position="207"/>
    </location>
</feature>
<feature type="signal peptide" evidence="9">
    <location>
        <begin position="1"/>
        <end position="22"/>
    </location>
</feature>
<organism evidence="13 14">
    <name type="scientific">Akanthomyces muscarius</name>
    <name type="common">Entomopathogenic fungus</name>
    <name type="synonym">Lecanicillium muscarium</name>
    <dbReference type="NCBI Taxonomy" id="2231603"/>
    <lineage>
        <taxon>Eukaryota</taxon>
        <taxon>Fungi</taxon>
        <taxon>Dikarya</taxon>
        <taxon>Ascomycota</taxon>
        <taxon>Pezizomycotina</taxon>
        <taxon>Sordariomycetes</taxon>
        <taxon>Hypocreomycetidae</taxon>
        <taxon>Hypocreales</taxon>
        <taxon>Cordycipitaceae</taxon>
        <taxon>Akanthomyces</taxon>
    </lineage>
</organism>
<feature type="transmembrane region" description="Helical" evidence="8">
    <location>
        <begin position="676"/>
        <end position="703"/>
    </location>
</feature>
<evidence type="ECO:0000256" key="3">
    <source>
        <dbReference type="ARBA" id="ARBA00022448"/>
    </source>
</evidence>
<feature type="domain" description="CSC1/OSCA1-like cytosolic" evidence="12">
    <location>
        <begin position="231"/>
        <end position="400"/>
    </location>
</feature>
<dbReference type="InterPro" id="IPR045122">
    <property type="entry name" value="Csc1-like"/>
</dbReference>
<dbReference type="AlphaFoldDB" id="A0A9W8ULT0"/>
<evidence type="ECO:0000313" key="14">
    <source>
        <dbReference type="Proteomes" id="UP001144673"/>
    </source>
</evidence>
<feature type="transmembrane region" description="Helical" evidence="8">
    <location>
        <begin position="58"/>
        <end position="79"/>
    </location>
</feature>
<dbReference type="PANTHER" id="PTHR13018">
    <property type="entry name" value="PROBABLE MEMBRANE PROTEIN DUF221-RELATED"/>
    <property type="match status" value="1"/>
</dbReference>
<feature type="domain" description="CSC1/OSCA1-like 7TM region" evidence="10">
    <location>
        <begin position="411"/>
        <end position="700"/>
    </location>
</feature>
<dbReference type="Pfam" id="PF02714">
    <property type="entry name" value="RSN1_7TM"/>
    <property type="match status" value="1"/>
</dbReference>
<dbReference type="Pfam" id="PF14703">
    <property type="entry name" value="PHM7_cyt"/>
    <property type="match status" value="1"/>
</dbReference>
<evidence type="ECO:0000256" key="4">
    <source>
        <dbReference type="ARBA" id="ARBA00022692"/>
    </source>
</evidence>
<proteinExistence type="inferred from homology"/>
<feature type="transmembrane region" description="Helical" evidence="8">
    <location>
        <begin position="188"/>
        <end position="209"/>
    </location>
</feature>